<dbReference type="GO" id="GO:0019343">
    <property type="term" value="P:cysteine biosynthetic process via cystathionine"/>
    <property type="evidence" value="ECO:0007669"/>
    <property type="project" value="TreeGrafter"/>
</dbReference>
<comment type="caution">
    <text evidence="9">The sequence shown here is derived from an EMBL/GenBank/DDBJ whole genome shotgun (WGS) entry which is preliminary data.</text>
</comment>
<evidence type="ECO:0000256" key="4">
    <source>
        <dbReference type="ARBA" id="ARBA00047199"/>
    </source>
</evidence>
<evidence type="ECO:0000256" key="7">
    <source>
        <dbReference type="PIRSR" id="PIRSR001434-2"/>
    </source>
</evidence>
<evidence type="ECO:0000256" key="8">
    <source>
        <dbReference type="RuleBase" id="RU362118"/>
    </source>
</evidence>
<dbReference type="PANTHER" id="PTHR11808:SF85">
    <property type="entry name" value="CYSTATHIONINE GAMMA-LYASE-RELATED"/>
    <property type="match status" value="1"/>
</dbReference>
<dbReference type="GO" id="GO:0030170">
    <property type="term" value="F:pyridoxal phosphate binding"/>
    <property type="evidence" value="ECO:0007669"/>
    <property type="project" value="InterPro"/>
</dbReference>
<dbReference type="EMBL" id="JWSZ01000008">
    <property type="protein sequence ID" value="KIC58353.1"/>
    <property type="molecule type" value="Genomic_DNA"/>
</dbReference>
<dbReference type="EC" id="4.4.1.2" evidence="3"/>
<dbReference type="Gene3D" id="3.40.640.10">
    <property type="entry name" value="Type I PLP-dependent aspartate aminotransferase-like (Major domain)"/>
    <property type="match status" value="1"/>
</dbReference>
<protein>
    <recommendedName>
        <fullName evidence="3">homocysteine desulfhydrase</fullName>
        <ecNumber evidence="3">4.4.1.2</ecNumber>
    </recommendedName>
    <alternativeName>
        <fullName evidence="4">Homocysteine desulfhydrase</fullName>
    </alternativeName>
</protein>
<feature type="modified residue" description="N6-(pyridoxal phosphate)lysine" evidence="7">
    <location>
        <position position="208"/>
    </location>
</feature>
<name>A0A0B4DVT9_9MICO</name>
<dbReference type="RefSeq" id="WP_039414581.1">
    <property type="nucleotide sequence ID" value="NZ_JWSZ01000008.1"/>
</dbReference>
<dbReference type="GO" id="GO:0004123">
    <property type="term" value="F:cystathionine gamma-lyase activity"/>
    <property type="evidence" value="ECO:0007669"/>
    <property type="project" value="TreeGrafter"/>
</dbReference>
<reference evidence="9 10" key="1">
    <citation type="submission" date="2014-12" db="EMBL/GenBank/DDBJ databases">
        <title>Genome sequencing of Microbacterium hominis TPW29.</title>
        <authorList>
            <person name="Tan P.W."/>
            <person name="Chan K.-G."/>
        </authorList>
    </citation>
    <scope>NUCLEOTIDE SEQUENCE [LARGE SCALE GENOMIC DNA]</scope>
    <source>
        <strain evidence="9 10">TPW29</strain>
    </source>
</reference>
<evidence type="ECO:0000256" key="6">
    <source>
        <dbReference type="ARBA" id="ARBA00052699"/>
    </source>
</evidence>
<dbReference type="AlphaFoldDB" id="A0A0B4DVT9"/>
<dbReference type="SUPFAM" id="SSF53383">
    <property type="entry name" value="PLP-dependent transferases"/>
    <property type="match status" value="1"/>
</dbReference>
<gene>
    <name evidence="9" type="ORF">RM52_06440</name>
</gene>
<organism evidence="9 10">
    <name type="scientific">Microbacterium hominis</name>
    <dbReference type="NCBI Taxonomy" id="162426"/>
    <lineage>
        <taxon>Bacteria</taxon>
        <taxon>Bacillati</taxon>
        <taxon>Actinomycetota</taxon>
        <taxon>Actinomycetes</taxon>
        <taxon>Micrococcales</taxon>
        <taxon>Microbacteriaceae</taxon>
        <taxon>Microbacterium</taxon>
    </lineage>
</organism>
<comment type="catalytic activity">
    <reaction evidence="6">
        <text>L-methionine + H2O = methanethiol + 2-oxobutanoate + NH4(+)</text>
        <dbReference type="Rhea" id="RHEA:23800"/>
        <dbReference type="ChEBI" id="CHEBI:15377"/>
        <dbReference type="ChEBI" id="CHEBI:16007"/>
        <dbReference type="ChEBI" id="CHEBI:16763"/>
        <dbReference type="ChEBI" id="CHEBI:28938"/>
        <dbReference type="ChEBI" id="CHEBI:57844"/>
        <dbReference type="EC" id="4.4.1.11"/>
    </reaction>
    <physiologicalReaction direction="left-to-right" evidence="6">
        <dbReference type="Rhea" id="RHEA:23801"/>
    </physiologicalReaction>
</comment>
<dbReference type="InterPro" id="IPR015422">
    <property type="entry name" value="PyrdxlP-dep_Trfase_small"/>
</dbReference>
<dbReference type="FunFam" id="3.40.640.10:FF:000046">
    <property type="entry name" value="Cystathionine gamma-lyase"/>
    <property type="match status" value="1"/>
</dbReference>
<dbReference type="Pfam" id="PF01053">
    <property type="entry name" value="Cys_Met_Meta_PP"/>
    <property type="match status" value="1"/>
</dbReference>
<evidence type="ECO:0000313" key="9">
    <source>
        <dbReference type="EMBL" id="KIC58353.1"/>
    </source>
</evidence>
<comment type="similarity">
    <text evidence="8">Belongs to the trans-sulfuration enzymes family.</text>
</comment>
<dbReference type="GO" id="GO:0018826">
    <property type="term" value="F:methionine gamma-lyase activity"/>
    <property type="evidence" value="ECO:0007669"/>
    <property type="project" value="UniProtKB-EC"/>
</dbReference>
<dbReference type="GO" id="GO:0047982">
    <property type="term" value="F:homocysteine desulfhydrase activity"/>
    <property type="evidence" value="ECO:0007669"/>
    <property type="project" value="UniProtKB-EC"/>
</dbReference>
<dbReference type="Gene3D" id="3.90.1150.10">
    <property type="entry name" value="Aspartate Aminotransferase, domain 1"/>
    <property type="match status" value="1"/>
</dbReference>
<comment type="cofactor">
    <cofactor evidence="1 8">
        <name>pyridoxal 5'-phosphate</name>
        <dbReference type="ChEBI" id="CHEBI:597326"/>
    </cofactor>
</comment>
<dbReference type="InterPro" id="IPR015421">
    <property type="entry name" value="PyrdxlP-dep_Trfase_major"/>
</dbReference>
<dbReference type="PANTHER" id="PTHR11808">
    <property type="entry name" value="TRANS-SULFURATION ENZYME FAMILY MEMBER"/>
    <property type="match status" value="1"/>
</dbReference>
<comment type="catalytic activity">
    <reaction evidence="5">
        <text>L-homocysteine + H2O = 2-oxobutanoate + hydrogen sulfide + NH4(+) + H(+)</text>
        <dbReference type="Rhea" id="RHEA:14501"/>
        <dbReference type="ChEBI" id="CHEBI:15377"/>
        <dbReference type="ChEBI" id="CHEBI:15378"/>
        <dbReference type="ChEBI" id="CHEBI:16763"/>
        <dbReference type="ChEBI" id="CHEBI:28938"/>
        <dbReference type="ChEBI" id="CHEBI:29919"/>
        <dbReference type="ChEBI" id="CHEBI:58199"/>
        <dbReference type="EC" id="4.4.1.2"/>
    </reaction>
    <physiologicalReaction direction="left-to-right" evidence="5">
        <dbReference type="Rhea" id="RHEA:14502"/>
    </physiologicalReaction>
</comment>
<dbReference type="InterPro" id="IPR000277">
    <property type="entry name" value="Cys/Met-Metab_PyrdxlP-dep_enz"/>
</dbReference>
<evidence type="ECO:0000256" key="5">
    <source>
        <dbReference type="ARBA" id="ARBA00048780"/>
    </source>
</evidence>
<keyword evidence="2 7" id="KW-0663">Pyridoxal phosphate</keyword>
<dbReference type="InterPro" id="IPR015424">
    <property type="entry name" value="PyrdxlP-dep_Trfase"/>
</dbReference>
<evidence type="ECO:0000313" key="10">
    <source>
        <dbReference type="Proteomes" id="UP000031202"/>
    </source>
</evidence>
<dbReference type="Proteomes" id="UP000031202">
    <property type="component" value="Unassembled WGS sequence"/>
</dbReference>
<evidence type="ECO:0000256" key="3">
    <source>
        <dbReference type="ARBA" id="ARBA00047175"/>
    </source>
</evidence>
<dbReference type="GO" id="GO:0019346">
    <property type="term" value="P:transsulfuration"/>
    <property type="evidence" value="ECO:0007669"/>
    <property type="project" value="InterPro"/>
</dbReference>
<proteinExistence type="inferred from homology"/>
<dbReference type="PIRSF" id="PIRSF001434">
    <property type="entry name" value="CGS"/>
    <property type="match status" value="1"/>
</dbReference>
<dbReference type="GO" id="GO:0005737">
    <property type="term" value="C:cytoplasm"/>
    <property type="evidence" value="ECO:0007669"/>
    <property type="project" value="TreeGrafter"/>
</dbReference>
<accession>A0A0B4DVT9</accession>
<evidence type="ECO:0000256" key="2">
    <source>
        <dbReference type="ARBA" id="ARBA00022898"/>
    </source>
</evidence>
<evidence type="ECO:0000256" key="1">
    <source>
        <dbReference type="ARBA" id="ARBA00001933"/>
    </source>
</evidence>
<sequence>MEHLDTLAVHAGRADFASLGVHTPPLDLSSTYPLPDVERGGDSYEALATGGTPIPGGSHVYARLWNPTVARFEAALATLEAAEAAVAFASGMAALTAAILSHTVSIGRPHVVAVRPLYGGSDHLLATGLLGTEVTFCGPDEVAASLRPDSGLIVVETPANPTLELVDIAAVVAQADGVPVLVDNTFATPVLQQPLAHGATMSLHSATKYLGGHGDVVGGVIACGAESAAALRRVRAITGGILHPLGAYLLHRGLPTLPLRMRAQQETAAKIARRLLEHDAIAEVFYPGLHGDPTGLLARQQHGTGAMVSLRLRGGYDAAAQVAASTRLFTHAVSLGGVDSLIQHPAALTHRPVAPDARPDADILRLSIGLEHVDDLIADVTQALALTREGAPKANAAH</sequence>